<accession>A0A934VMH5</accession>
<comment type="caution">
    <text evidence="1">The sequence shown here is derived from an EMBL/GenBank/DDBJ whole genome shotgun (WGS) entry which is preliminary data.</text>
</comment>
<dbReference type="SUPFAM" id="SSF52833">
    <property type="entry name" value="Thioredoxin-like"/>
    <property type="match status" value="1"/>
</dbReference>
<evidence type="ECO:0000313" key="1">
    <source>
        <dbReference type="EMBL" id="MBK1833960.1"/>
    </source>
</evidence>
<dbReference type="RefSeq" id="WP_200391396.1">
    <property type="nucleotide sequence ID" value="NZ_JAENIO010000016.1"/>
</dbReference>
<dbReference type="InterPro" id="IPR036249">
    <property type="entry name" value="Thioredoxin-like_sf"/>
</dbReference>
<protein>
    <submittedName>
        <fullName evidence="1">Thioredoxin family protein</fullName>
    </submittedName>
</protein>
<name>A0A934VMH5_9BACT</name>
<gene>
    <name evidence="1" type="ORF">JIN78_07805</name>
</gene>
<dbReference type="PROSITE" id="PS51257">
    <property type="entry name" value="PROKAR_LIPOPROTEIN"/>
    <property type="match status" value="1"/>
</dbReference>
<evidence type="ECO:0000313" key="2">
    <source>
        <dbReference type="Proteomes" id="UP000604083"/>
    </source>
</evidence>
<keyword evidence="2" id="KW-1185">Reference proteome</keyword>
<proteinExistence type="predicted"/>
<dbReference type="Gene3D" id="3.40.30.10">
    <property type="entry name" value="Glutaredoxin"/>
    <property type="match status" value="1"/>
</dbReference>
<organism evidence="1 2">
    <name type="scientific">Roseibacillus ishigakijimensis</name>
    <dbReference type="NCBI Taxonomy" id="454146"/>
    <lineage>
        <taxon>Bacteria</taxon>
        <taxon>Pseudomonadati</taxon>
        <taxon>Verrucomicrobiota</taxon>
        <taxon>Verrucomicrobiia</taxon>
        <taxon>Verrucomicrobiales</taxon>
        <taxon>Verrucomicrobiaceae</taxon>
        <taxon>Roseibacillus</taxon>
    </lineage>
</organism>
<reference evidence="1" key="1">
    <citation type="submission" date="2021-01" db="EMBL/GenBank/DDBJ databases">
        <title>Modified the classification status of verrucomicrobia.</title>
        <authorList>
            <person name="Feng X."/>
        </authorList>
    </citation>
    <scope>NUCLEOTIDE SEQUENCE</scope>
    <source>
        <strain evidence="1">KCTC 12986</strain>
    </source>
</reference>
<dbReference type="Proteomes" id="UP000604083">
    <property type="component" value="Unassembled WGS sequence"/>
</dbReference>
<dbReference type="AlphaFoldDB" id="A0A934VMH5"/>
<dbReference type="EMBL" id="JAENIO010000016">
    <property type="protein sequence ID" value="MBK1833960.1"/>
    <property type="molecule type" value="Genomic_DNA"/>
</dbReference>
<sequence>MTFRFCLLLVLGFLSTSCGLRSRFQSEEEKDKFGKIPEVPSHLRAGGGGTVRTGVTEAEQRVLEAGEDPALAGGIVGLPTEEEMIFTDPDDIAASEKAIEGLFGVIKKDWQESHTVAKQLSLSEGKPLLILFTNTPGPRSGGSPASAGLERELLARPDFSEWAGEHFVRLRLDFNVKDRNAADRDKQALALKKERYLESLKSRYKVKGFPTIMVIATDGSVVMNERGYRAGTDEYVWGLLRTAAINSAERQRVFEERLVKDGYRRWTGKNDLRLLARLAAYDEGELLLIGANGERYRTKESHLSKKDRAWIAEQKAKRAEKR</sequence>